<keyword evidence="8" id="KW-0255">Endonuclease</keyword>
<dbReference type="GO" id="GO:0004523">
    <property type="term" value="F:RNA-DNA hybrid ribonuclease activity"/>
    <property type="evidence" value="ECO:0007669"/>
    <property type="project" value="UniProtKB-EC"/>
</dbReference>
<comment type="caution">
    <text evidence="13">The sequence shown here is derived from an EMBL/GenBank/DDBJ whole genome shotgun (WGS) entry which is preliminary data.</text>
</comment>
<dbReference type="RefSeq" id="WP_345715695.1">
    <property type="nucleotide sequence ID" value="NZ_BAABFP010000002.1"/>
</dbReference>
<comment type="subunit">
    <text evidence="4">Monomer.</text>
</comment>
<proteinExistence type="inferred from homology"/>
<dbReference type="InterPro" id="IPR022892">
    <property type="entry name" value="RNaseHI"/>
</dbReference>
<feature type="domain" description="RNase H type-1" evidence="12">
    <location>
        <begin position="33"/>
        <end position="177"/>
    </location>
</feature>
<dbReference type="SUPFAM" id="SSF53098">
    <property type="entry name" value="Ribonuclease H-like"/>
    <property type="match status" value="1"/>
</dbReference>
<accession>A0ABW1JEM1</accession>
<dbReference type="PANTHER" id="PTHR10642:SF26">
    <property type="entry name" value="RIBONUCLEASE H1"/>
    <property type="match status" value="1"/>
</dbReference>
<sequence length="194" mass="21215">MPEQFSLFDLEPTVEAPLEPAPQPIQQREPATDVQQYEVAVDGSAVGSNPGFAGWGWYLGPDCWAAGSPEGGVDTNNRMELMALLRFLRATAHRPDDRVTIFLDSQYALQCTTTWCRGWARNGWKTKDRQDVKNVDLIKPVVELLATRSATELVWTKAHVGHVLNEGADTAARGAAEATKVGSPVPTGPGWTRD</sequence>
<comment type="similarity">
    <text evidence="3">Belongs to the RNase H family.</text>
</comment>
<dbReference type="EC" id="3.1.26.4" evidence="5"/>
<evidence type="ECO:0000256" key="8">
    <source>
        <dbReference type="ARBA" id="ARBA00022759"/>
    </source>
</evidence>
<gene>
    <name evidence="13" type="ORF">ACFQDO_10835</name>
</gene>
<evidence type="ECO:0000256" key="5">
    <source>
        <dbReference type="ARBA" id="ARBA00012180"/>
    </source>
</evidence>
<keyword evidence="10" id="KW-0460">Magnesium</keyword>
<evidence type="ECO:0000256" key="2">
    <source>
        <dbReference type="ARBA" id="ARBA00001946"/>
    </source>
</evidence>
<dbReference type="InterPro" id="IPR002156">
    <property type="entry name" value="RNaseH_domain"/>
</dbReference>
<dbReference type="PROSITE" id="PS50879">
    <property type="entry name" value="RNASE_H_1"/>
    <property type="match status" value="1"/>
</dbReference>
<keyword evidence="6" id="KW-0540">Nuclease</keyword>
<dbReference type="Gene3D" id="3.30.420.10">
    <property type="entry name" value="Ribonuclease H-like superfamily/Ribonuclease H"/>
    <property type="match status" value="1"/>
</dbReference>
<keyword evidence="9 13" id="KW-0378">Hydrolase</keyword>
<dbReference type="InterPro" id="IPR036397">
    <property type="entry name" value="RNaseH_sf"/>
</dbReference>
<evidence type="ECO:0000256" key="3">
    <source>
        <dbReference type="ARBA" id="ARBA00005300"/>
    </source>
</evidence>
<dbReference type="InterPro" id="IPR012337">
    <property type="entry name" value="RNaseH-like_sf"/>
</dbReference>
<dbReference type="EMBL" id="JBHSRD010000004">
    <property type="protein sequence ID" value="MFC6007624.1"/>
    <property type="molecule type" value="Genomic_DNA"/>
</dbReference>
<feature type="region of interest" description="Disordered" evidence="11">
    <location>
        <begin position="174"/>
        <end position="194"/>
    </location>
</feature>
<reference evidence="14" key="1">
    <citation type="journal article" date="2019" name="Int. J. Syst. Evol. Microbiol.">
        <title>The Global Catalogue of Microorganisms (GCM) 10K type strain sequencing project: providing services to taxonomists for standard genome sequencing and annotation.</title>
        <authorList>
            <consortium name="The Broad Institute Genomics Platform"/>
            <consortium name="The Broad Institute Genome Sequencing Center for Infectious Disease"/>
            <person name="Wu L."/>
            <person name="Ma J."/>
        </authorList>
    </citation>
    <scope>NUCLEOTIDE SEQUENCE [LARGE SCALE GENOMIC DNA]</scope>
    <source>
        <strain evidence="14">KACC 14249</strain>
    </source>
</reference>
<keyword evidence="14" id="KW-1185">Reference proteome</keyword>
<dbReference type="Pfam" id="PF00075">
    <property type="entry name" value="RNase_H"/>
    <property type="match status" value="1"/>
</dbReference>
<protein>
    <recommendedName>
        <fullName evidence="5">ribonuclease H</fullName>
        <ecNumber evidence="5">3.1.26.4</ecNumber>
    </recommendedName>
</protein>
<dbReference type="CDD" id="cd09278">
    <property type="entry name" value="RNase_HI_prokaryote_like"/>
    <property type="match status" value="1"/>
</dbReference>
<evidence type="ECO:0000256" key="9">
    <source>
        <dbReference type="ARBA" id="ARBA00022801"/>
    </source>
</evidence>
<dbReference type="PANTHER" id="PTHR10642">
    <property type="entry name" value="RIBONUCLEASE H1"/>
    <property type="match status" value="1"/>
</dbReference>
<keyword evidence="7" id="KW-0479">Metal-binding</keyword>
<evidence type="ECO:0000256" key="1">
    <source>
        <dbReference type="ARBA" id="ARBA00000077"/>
    </source>
</evidence>
<evidence type="ECO:0000313" key="13">
    <source>
        <dbReference type="EMBL" id="MFC6007624.1"/>
    </source>
</evidence>
<organism evidence="13 14">
    <name type="scientific">Angustibacter luteus</name>
    <dbReference type="NCBI Taxonomy" id="658456"/>
    <lineage>
        <taxon>Bacteria</taxon>
        <taxon>Bacillati</taxon>
        <taxon>Actinomycetota</taxon>
        <taxon>Actinomycetes</taxon>
        <taxon>Kineosporiales</taxon>
        <taxon>Kineosporiaceae</taxon>
    </lineage>
</organism>
<feature type="region of interest" description="Disordered" evidence="11">
    <location>
        <begin position="11"/>
        <end position="32"/>
    </location>
</feature>
<evidence type="ECO:0000259" key="12">
    <source>
        <dbReference type="PROSITE" id="PS50879"/>
    </source>
</evidence>
<evidence type="ECO:0000256" key="11">
    <source>
        <dbReference type="SAM" id="MobiDB-lite"/>
    </source>
</evidence>
<evidence type="ECO:0000256" key="10">
    <source>
        <dbReference type="ARBA" id="ARBA00022842"/>
    </source>
</evidence>
<evidence type="ECO:0000256" key="4">
    <source>
        <dbReference type="ARBA" id="ARBA00011245"/>
    </source>
</evidence>
<dbReference type="InterPro" id="IPR050092">
    <property type="entry name" value="RNase_H"/>
</dbReference>
<evidence type="ECO:0000313" key="14">
    <source>
        <dbReference type="Proteomes" id="UP001596189"/>
    </source>
</evidence>
<evidence type="ECO:0000256" key="6">
    <source>
        <dbReference type="ARBA" id="ARBA00022722"/>
    </source>
</evidence>
<name>A0ABW1JEM1_9ACTN</name>
<comment type="cofactor">
    <cofactor evidence="2">
        <name>Mg(2+)</name>
        <dbReference type="ChEBI" id="CHEBI:18420"/>
    </cofactor>
</comment>
<dbReference type="Proteomes" id="UP001596189">
    <property type="component" value="Unassembled WGS sequence"/>
</dbReference>
<comment type="catalytic activity">
    <reaction evidence="1">
        <text>Endonucleolytic cleavage to 5'-phosphomonoester.</text>
        <dbReference type="EC" id="3.1.26.4"/>
    </reaction>
</comment>
<evidence type="ECO:0000256" key="7">
    <source>
        <dbReference type="ARBA" id="ARBA00022723"/>
    </source>
</evidence>